<accession>X1IWI9</accession>
<organism evidence="1">
    <name type="scientific">marine sediment metagenome</name>
    <dbReference type="NCBI Taxonomy" id="412755"/>
    <lineage>
        <taxon>unclassified sequences</taxon>
        <taxon>metagenomes</taxon>
        <taxon>ecological metagenomes</taxon>
    </lineage>
</organism>
<evidence type="ECO:0000313" key="1">
    <source>
        <dbReference type="EMBL" id="GAH73615.1"/>
    </source>
</evidence>
<reference evidence="1" key="1">
    <citation type="journal article" date="2014" name="Front. Microbiol.">
        <title>High frequency of phylogenetically diverse reductive dehalogenase-homologous genes in deep subseafloor sedimentary metagenomes.</title>
        <authorList>
            <person name="Kawai M."/>
            <person name="Futagami T."/>
            <person name="Toyoda A."/>
            <person name="Takaki Y."/>
            <person name="Nishi S."/>
            <person name="Hori S."/>
            <person name="Arai W."/>
            <person name="Tsubouchi T."/>
            <person name="Morono Y."/>
            <person name="Uchiyama I."/>
            <person name="Ito T."/>
            <person name="Fujiyama A."/>
            <person name="Inagaki F."/>
            <person name="Takami H."/>
        </authorList>
    </citation>
    <scope>NUCLEOTIDE SEQUENCE</scope>
    <source>
        <strain evidence="1">Expedition CK06-06</strain>
    </source>
</reference>
<name>X1IWI9_9ZZZZ</name>
<protein>
    <submittedName>
        <fullName evidence="1">Uncharacterized protein</fullName>
    </submittedName>
</protein>
<proteinExistence type="predicted"/>
<dbReference type="EMBL" id="BARU01026052">
    <property type="protein sequence ID" value="GAH73615.1"/>
    <property type="molecule type" value="Genomic_DNA"/>
</dbReference>
<feature type="non-terminal residue" evidence="1">
    <location>
        <position position="1"/>
    </location>
</feature>
<feature type="non-terminal residue" evidence="1">
    <location>
        <position position="272"/>
    </location>
</feature>
<comment type="caution">
    <text evidence="1">The sequence shown here is derived from an EMBL/GenBank/DDBJ whole genome shotgun (WGS) entry which is preliminary data.</text>
</comment>
<gene>
    <name evidence="1" type="ORF">S03H2_41900</name>
</gene>
<sequence length="272" mass="31471">INSKITPILQKCPSIKSLSYLLFGDRSNKNDLHYSFFYNNGDEIYAHMRLSVLRHIRMRVSSWNVNDFWSEGLLIGQDTIDSLIKEVTSKIDKFISGSKFHEYFLDGQVSVVPSLNYLNKRYIVSGYEDESEVVQAFHHAVTVLSGTPRLSNKWLGKILGMSGLYQAQLGNHFSIKTLRKMVAFLETIIRDDTVASIPSIDPKYVFMGQLALEQRQKIYEDAKKTIENYIFEHGIDRAKNWAYERTKAYHILKLLKRNLGFDILSFKTLEKI</sequence>
<dbReference type="AlphaFoldDB" id="X1IWI9"/>